<organism evidence="2 3">
    <name type="scientific">Heracleum sosnowskyi</name>
    <dbReference type="NCBI Taxonomy" id="360622"/>
    <lineage>
        <taxon>Eukaryota</taxon>
        <taxon>Viridiplantae</taxon>
        <taxon>Streptophyta</taxon>
        <taxon>Embryophyta</taxon>
        <taxon>Tracheophyta</taxon>
        <taxon>Spermatophyta</taxon>
        <taxon>Magnoliopsida</taxon>
        <taxon>eudicotyledons</taxon>
        <taxon>Gunneridae</taxon>
        <taxon>Pentapetalae</taxon>
        <taxon>asterids</taxon>
        <taxon>campanulids</taxon>
        <taxon>Apiales</taxon>
        <taxon>Apiaceae</taxon>
        <taxon>Apioideae</taxon>
        <taxon>apioid superclade</taxon>
        <taxon>Tordylieae</taxon>
        <taxon>Tordyliinae</taxon>
        <taxon>Heracleum</taxon>
    </lineage>
</organism>
<evidence type="ECO:0000313" key="2">
    <source>
        <dbReference type="EMBL" id="KAK1373994.1"/>
    </source>
</evidence>
<gene>
    <name evidence="2" type="ORF">POM88_030187</name>
</gene>
<sequence length="154" mass="16617">MFSSAWLVIRSSYTNAECTWAALAFSPSSSHESDKRPSTIGKVTSLSPNAVEFVPSSLRSSPANTSAVDVSSISPPTSNIPLRKAGLNRSESSVSNRSDEEARQYWSCQLPDDIISDFNVVGEDDSTGIDHLPFSDLSMLMKEQGCLVLQLAVT</sequence>
<dbReference type="EMBL" id="JAUIZM010000007">
    <property type="protein sequence ID" value="KAK1373994.1"/>
    <property type="molecule type" value="Genomic_DNA"/>
</dbReference>
<keyword evidence="3" id="KW-1185">Reference proteome</keyword>
<dbReference type="PANTHER" id="PTHR46651">
    <property type="entry name" value="POLYADENYLATE-BINDING PROTEIN-INTERACTING PROTEIN 7"/>
    <property type="match status" value="1"/>
</dbReference>
<comment type="caution">
    <text evidence="2">The sequence shown here is derived from an EMBL/GenBank/DDBJ whole genome shotgun (WGS) entry which is preliminary data.</text>
</comment>
<reference evidence="2" key="1">
    <citation type="submission" date="2023-02" db="EMBL/GenBank/DDBJ databases">
        <title>Genome of toxic invasive species Heracleum sosnowskyi carries increased number of genes despite the absence of recent whole-genome duplications.</title>
        <authorList>
            <person name="Schelkunov M."/>
            <person name="Shtratnikova V."/>
            <person name="Makarenko M."/>
            <person name="Klepikova A."/>
            <person name="Omelchenko D."/>
            <person name="Novikova G."/>
            <person name="Obukhova E."/>
            <person name="Bogdanov V."/>
            <person name="Penin A."/>
            <person name="Logacheva M."/>
        </authorList>
    </citation>
    <scope>NUCLEOTIDE SEQUENCE</scope>
    <source>
        <strain evidence="2">Hsosn_3</strain>
        <tissue evidence="2">Leaf</tissue>
    </source>
</reference>
<evidence type="ECO:0000313" key="3">
    <source>
        <dbReference type="Proteomes" id="UP001237642"/>
    </source>
</evidence>
<evidence type="ECO:0000256" key="1">
    <source>
        <dbReference type="SAM" id="MobiDB-lite"/>
    </source>
</evidence>
<dbReference type="Proteomes" id="UP001237642">
    <property type="component" value="Unassembled WGS sequence"/>
</dbReference>
<feature type="region of interest" description="Disordered" evidence="1">
    <location>
        <begin position="56"/>
        <end position="100"/>
    </location>
</feature>
<dbReference type="AlphaFoldDB" id="A0AAD8HWA6"/>
<feature type="compositionally biased region" description="Polar residues" evidence="1">
    <location>
        <begin position="57"/>
        <end position="80"/>
    </location>
</feature>
<dbReference type="PANTHER" id="PTHR46651:SF1">
    <property type="entry name" value="SMALL MUTS RELATED FAMILY PROTEIN"/>
    <property type="match status" value="1"/>
</dbReference>
<dbReference type="InterPro" id="IPR009818">
    <property type="entry name" value="PAM2_motif"/>
</dbReference>
<name>A0AAD8HWA6_9APIA</name>
<dbReference type="Pfam" id="PF07145">
    <property type="entry name" value="PAM2"/>
    <property type="match status" value="1"/>
</dbReference>
<accession>A0AAD8HWA6</accession>
<protein>
    <submittedName>
        <fullName evidence="2">Uncharacterized protein</fullName>
    </submittedName>
</protein>
<dbReference type="InterPro" id="IPR053242">
    <property type="entry name" value="PAM2-like_domain"/>
</dbReference>
<proteinExistence type="predicted"/>
<reference evidence="2" key="2">
    <citation type="submission" date="2023-05" db="EMBL/GenBank/DDBJ databases">
        <authorList>
            <person name="Schelkunov M.I."/>
        </authorList>
    </citation>
    <scope>NUCLEOTIDE SEQUENCE</scope>
    <source>
        <strain evidence="2">Hsosn_3</strain>
        <tissue evidence="2">Leaf</tissue>
    </source>
</reference>